<dbReference type="RefSeq" id="WP_338180169.1">
    <property type="nucleotide sequence ID" value="NZ_JAEKNQ010000040.1"/>
</dbReference>
<organism evidence="1 2">
    <name type="scientific">Candidatus Dormiibacter inghamiae</name>
    <dbReference type="NCBI Taxonomy" id="3127013"/>
    <lineage>
        <taxon>Bacteria</taxon>
        <taxon>Bacillati</taxon>
        <taxon>Candidatus Dormiibacterota</taxon>
        <taxon>Candidatus Dormibacteria</taxon>
        <taxon>Candidatus Dormibacterales</taxon>
        <taxon>Candidatus Dormibacteraceae</taxon>
        <taxon>Candidatus Dormiibacter</taxon>
    </lineage>
</organism>
<accession>A0A934KJ68</accession>
<sequence length="111" mass="12308">MDEYQREIREVEEQIDAMTAAEEEPKEIAELQMQLNVLRAIYSQASTLLEAGAADPALAESLALRGYGLWSIDNVYSFVYEAAIDLPAEGHRSFVGEIRDTDFAGLLVEPA</sequence>
<dbReference type="Proteomes" id="UP000620075">
    <property type="component" value="Unassembled WGS sequence"/>
</dbReference>
<proteinExistence type="predicted"/>
<protein>
    <submittedName>
        <fullName evidence="1">Uncharacterized protein</fullName>
    </submittedName>
</protein>
<dbReference type="EMBL" id="JAEKNQ010000040">
    <property type="protein sequence ID" value="MBJ7603713.1"/>
    <property type="molecule type" value="Genomic_DNA"/>
</dbReference>
<comment type="caution">
    <text evidence="1">The sequence shown here is derived from an EMBL/GenBank/DDBJ whole genome shotgun (WGS) entry which is preliminary data.</text>
</comment>
<dbReference type="AlphaFoldDB" id="A0A934KJ68"/>
<gene>
    <name evidence="1" type="ORF">JF888_11055</name>
</gene>
<evidence type="ECO:0000313" key="1">
    <source>
        <dbReference type="EMBL" id="MBJ7603713.1"/>
    </source>
</evidence>
<evidence type="ECO:0000313" key="2">
    <source>
        <dbReference type="Proteomes" id="UP000620075"/>
    </source>
</evidence>
<reference evidence="1 2" key="1">
    <citation type="submission" date="2020-10" db="EMBL/GenBank/DDBJ databases">
        <title>Ca. Dormibacterota MAGs.</title>
        <authorList>
            <person name="Montgomery K."/>
        </authorList>
    </citation>
    <scope>NUCLEOTIDE SEQUENCE [LARGE SCALE GENOMIC DNA]</scope>
    <source>
        <strain evidence="1">SC8811_S16_3</strain>
    </source>
</reference>
<name>A0A934KJ68_9BACT</name>